<feature type="non-terminal residue" evidence="2">
    <location>
        <position position="1"/>
    </location>
</feature>
<gene>
    <name evidence="2" type="ORF">g.45964</name>
</gene>
<reference evidence="2" key="1">
    <citation type="submission" date="2015-12" db="EMBL/GenBank/DDBJ databases">
        <title>De novo transcriptome assembly of four potential Pierce s Disease insect vectors from Arizona vineyards.</title>
        <authorList>
            <person name="Tassone E.E."/>
        </authorList>
    </citation>
    <scope>NUCLEOTIDE SEQUENCE</scope>
</reference>
<feature type="region of interest" description="Disordered" evidence="1">
    <location>
        <begin position="1"/>
        <end position="88"/>
    </location>
</feature>
<protein>
    <submittedName>
        <fullName evidence="2">Uncharacterized protein</fullName>
    </submittedName>
</protein>
<dbReference type="AlphaFoldDB" id="A0A1B6C7A1"/>
<accession>A0A1B6C7A1</accession>
<dbReference type="EMBL" id="GEDC01027935">
    <property type="protein sequence ID" value="JAS09363.1"/>
    <property type="molecule type" value="Transcribed_RNA"/>
</dbReference>
<feature type="compositionally biased region" description="Polar residues" evidence="1">
    <location>
        <begin position="18"/>
        <end position="32"/>
    </location>
</feature>
<organism evidence="2">
    <name type="scientific">Clastoptera arizonana</name>
    <name type="common">Arizona spittle bug</name>
    <dbReference type="NCBI Taxonomy" id="38151"/>
    <lineage>
        <taxon>Eukaryota</taxon>
        <taxon>Metazoa</taxon>
        <taxon>Ecdysozoa</taxon>
        <taxon>Arthropoda</taxon>
        <taxon>Hexapoda</taxon>
        <taxon>Insecta</taxon>
        <taxon>Pterygota</taxon>
        <taxon>Neoptera</taxon>
        <taxon>Paraneoptera</taxon>
        <taxon>Hemiptera</taxon>
        <taxon>Auchenorrhyncha</taxon>
        <taxon>Cercopoidea</taxon>
        <taxon>Clastopteridae</taxon>
        <taxon>Clastoptera</taxon>
    </lineage>
</organism>
<name>A0A1B6C7A1_9HEMI</name>
<evidence type="ECO:0000313" key="2">
    <source>
        <dbReference type="EMBL" id="JAS09363.1"/>
    </source>
</evidence>
<evidence type="ECO:0000256" key="1">
    <source>
        <dbReference type="SAM" id="MobiDB-lite"/>
    </source>
</evidence>
<sequence>IRASVFFMPASSSSASAPTQRHPQRTEATGDSQQHDPGEERPGHYHYEKEQPRSPSPGEAALLLHRSHRDGDTKLAHQTSHAQRDLQLPTAEVSLLPWTVPGLEELSQAQPLAERMLHKDA</sequence>
<proteinExistence type="predicted"/>
<feature type="compositionally biased region" description="Basic and acidic residues" evidence="1">
    <location>
        <begin position="33"/>
        <end position="52"/>
    </location>
</feature>